<dbReference type="InterPro" id="IPR010827">
    <property type="entry name" value="BamA/TamA_POTRA"/>
</dbReference>
<comment type="subunit">
    <text evidence="8">Part of the Bam complex.</text>
</comment>
<keyword evidence="7 8" id="KW-0998">Cell outer membrane</keyword>
<evidence type="ECO:0000256" key="1">
    <source>
        <dbReference type="ARBA" id="ARBA00004370"/>
    </source>
</evidence>
<keyword evidence="12" id="KW-1185">Reference proteome</keyword>
<dbReference type="Pfam" id="PF07244">
    <property type="entry name" value="POTRA"/>
    <property type="match status" value="5"/>
</dbReference>
<evidence type="ECO:0000256" key="5">
    <source>
        <dbReference type="ARBA" id="ARBA00022737"/>
    </source>
</evidence>
<dbReference type="AlphaFoldDB" id="A0A368L8D6"/>
<evidence type="ECO:0000313" key="12">
    <source>
        <dbReference type="Proteomes" id="UP000252357"/>
    </source>
</evidence>
<dbReference type="PIRSF" id="PIRSF006076">
    <property type="entry name" value="OM_assembly_OMP85"/>
    <property type="match status" value="1"/>
</dbReference>
<dbReference type="GO" id="GO:1990063">
    <property type="term" value="C:Bam protein complex"/>
    <property type="evidence" value="ECO:0007669"/>
    <property type="project" value="TreeGrafter"/>
</dbReference>
<dbReference type="Gene3D" id="3.10.20.310">
    <property type="entry name" value="membrane protein fhac"/>
    <property type="match status" value="5"/>
</dbReference>
<evidence type="ECO:0000256" key="2">
    <source>
        <dbReference type="ARBA" id="ARBA00022452"/>
    </source>
</evidence>
<feature type="domain" description="POTRA" evidence="10">
    <location>
        <begin position="274"/>
        <end position="352"/>
    </location>
</feature>
<dbReference type="FunFam" id="3.10.20.310:FF:000002">
    <property type="entry name" value="Outer membrane protein assembly factor BamA"/>
    <property type="match status" value="1"/>
</dbReference>
<feature type="domain" description="POTRA" evidence="10">
    <location>
        <begin position="183"/>
        <end position="271"/>
    </location>
</feature>
<keyword evidence="2 8" id="KW-1134">Transmembrane beta strand</keyword>
<comment type="caution">
    <text evidence="11">The sequence shown here is derived from an EMBL/GenBank/DDBJ whole genome shotgun (WGS) entry which is preliminary data.</text>
</comment>
<evidence type="ECO:0000256" key="6">
    <source>
        <dbReference type="ARBA" id="ARBA00023136"/>
    </source>
</evidence>
<feature type="domain" description="POTRA" evidence="10">
    <location>
        <begin position="32"/>
        <end position="99"/>
    </location>
</feature>
<dbReference type="NCBIfam" id="TIGR03303">
    <property type="entry name" value="OM_YaeT"/>
    <property type="match status" value="1"/>
</dbReference>
<dbReference type="InterPro" id="IPR034746">
    <property type="entry name" value="POTRA"/>
</dbReference>
<keyword evidence="5 8" id="KW-0677">Repeat</keyword>
<keyword evidence="4 8" id="KW-0732">Signal</keyword>
<dbReference type="PANTHER" id="PTHR12815:SF23">
    <property type="entry name" value="OUTER MEMBRANE PROTEIN ASSEMBLY FACTOR BAMA"/>
    <property type="match status" value="1"/>
</dbReference>
<evidence type="ECO:0000313" key="11">
    <source>
        <dbReference type="EMBL" id="RCS59925.1"/>
    </source>
</evidence>
<comment type="function">
    <text evidence="8">Part of the outer membrane protein assembly complex, which is involved in assembly and insertion of beta-barrel proteins into the outer membrane.</text>
</comment>
<dbReference type="PANTHER" id="PTHR12815">
    <property type="entry name" value="SORTING AND ASSEMBLY MACHINERY SAMM50 PROTEIN FAMILY MEMBER"/>
    <property type="match status" value="1"/>
</dbReference>
<feature type="domain" description="POTRA" evidence="10">
    <location>
        <begin position="100"/>
        <end position="180"/>
    </location>
</feature>
<feature type="domain" description="POTRA" evidence="10">
    <location>
        <begin position="355"/>
        <end position="429"/>
    </location>
</feature>
<dbReference type="Pfam" id="PF01103">
    <property type="entry name" value="Omp85"/>
    <property type="match status" value="1"/>
</dbReference>
<evidence type="ECO:0000259" key="10">
    <source>
        <dbReference type="PROSITE" id="PS51779"/>
    </source>
</evidence>
<organism evidence="11 12">
    <name type="scientific">Parvibium lacunae</name>
    <dbReference type="NCBI Taxonomy" id="1888893"/>
    <lineage>
        <taxon>Bacteria</taxon>
        <taxon>Pseudomonadati</taxon>
        <taxon>Pseudomonadota</taxon>
        <taxon>Betaproteobacteria</taxon>
        <taxon>Burkholderiales</taxon>
        <taxon>Alcaligenaceae</taxon>
        <taxon>Parvibium</taxon>
    </lineage>
</organism>
<dbReference type="Gene3D" id="2.40.160.50">
    <property type="entry name" value="membrane protein fhac: a member of the omp85/tpsb transporter family"/>
    <property type="match status" value="1"/>
</dbReference>
<dbReference type="PROSITE" id="PS51779">
    <property type="entry name" value="POTRA"/>
    <property type="match status" value="5"/>
</dbReference>
<evidence type="ECO:0000256" key="8">
    <source>
        <dbReference type="HAMAP-Rule" id="MF_01430"/>
    </source>
</evidence>
<dbReference type="GO" id="GO:0043165">
    <property type="term" value="P:Gram-negative-bacterium-type cell outer membrane assembly"/>
    <property type="evidence" value="ECO:0007669"/>
    <property type="project" value="UniProtKB-UniRule"/>
</dbReference>
<dbReference type="InterPro" id="IPR039910">
    <property type="entry name" value="D15-like"/>
</dbReference>
<dbReference type="RefSeq" id="WP_114402074.1">
    <property type="nucleotide sequence ID" value="NZ_QPGB01000001.1"/>
</dbReference>
<dbReference type="OrthoDB" id="9803054at2"/>
<gene>
    <name evidence="8 11" type="primary">bamA</name>
    <name evidence="11" type="ORF">DU000_02315</name>
</gene>
<keyword evidence="3 8" id="KW-0812">Transmembrane</keyword>
<evidence type="ECO:0000256" key="7">
    <source>
        <dbReference type="ARBA" id="ARBA00023237"/>
    </source>
</evidence>
<reference evidence="11 12" key="1">
    <citation type="journal article" date="2018" name="Int. J. Syst. Evol. Microbiol.">
        <title>Parvibium lacunae gen. nov., sp. nov., a new member of the family Alcaligenaceae isolated from a freshwater pond.</title>
        <authorList>
            <person name="Chen W.M."/>
            <person name="Xie P.B."/>
            <person name="Hsu M.Y."/>
            <person name="Sheu S.Y."/>
        </authorList>
    </citation>
    <scope>NUCLEOTIDE SEQUENCE [LARGE SCALE GENOMIC DNA]</scope>
    <source>
        <strain evidence="11 12">KMB9</strain>
    </source>
</reference>
<sequence>MQKILSSSAVRFVLVFLGLYVACLCPTIAQEVVIRDIRIEGIQRIEPGTIFTYLPLKVGDTLTADKSAAAIKALYESGFFKDIRLELQGNVLVVSVEERPTVAQVDFVGIKEFDKEQLRKALRAVGVGESRIFDRAALDRAEQELKRQYLSRGKYAVQTVTTVTPLERNRVAVNFAVTEGEVAKIKSIKFVGNQSFKEAELLDLLNLSTPTWLSWYTKNDQYSKEKLTGDLEAVRSFYLNRGYLEFRIDSTQVSITPDKKEIYITVNVVEGNKYTVSEVKLAGEMLGEEKQLASLLTLRKGDVFNREKLNQSIKAMTDRYGQLGYAFANVNAAPEIDREKSQVAFTVYIDPGRRAYVRKVNISGNTRTKDEVIRRELRQFENSWYDADRIKASRNRVDRLGYFKDVQIGTEPVAGASDQVDVNLAVTEKPTGALTFGLGFSSAEKLIVSGAINQSNFLGTGQSLGLSVNSSRLNRVYSLSLTDPYFTEDGVARTYDLYHREFNAAFLGLGDYRTANRGAAVRFGIPFTEHDRFIIGLGYESTQLILGNNAPQRLLRYRNDYGNFSDAYVTTSGWIRDSRDSALNPTTGGVYRAVIDVALPGGDLTFYRPALGAQKYYKITKDYTLAFNTEYNTGVAYGSKPYPVLRNYYAGGIGSVRGYTTSSLGPRDADGFILGGQSRFVSNLEFLFPMPGTGNDKGIRLFTFLDGGNVFADEWALSFNQLRYSSGLGLNWLSPIGPLKLSLGFPLNKKEGDRLQKFQFQVGTGF</sequence>
<dbReference type="EMBL" id="QPGB01000001">
    <property type="protein sequence ID" value="RCS59925.1"/>
    <property type="molecule type" value="Genomic_DNA"/>
</dbReference>
<dbReference type="InterPro" id="IPR023707">
    <property type="entry name" value="OM_assembly_BamA"/>
</dbReference>
<comment type="subcellular location">
    <subcellularLocation>
        <location evidence="8">Cell outer membrane</location>
    </subcellularLocation>
    <subcellularLocation>
        <location evidence="1">Membrane</location>
    </subcellularLocation>
</comment>
<accession>A0A368L8D6</accession>
<protein>
    <recommendedName>
        <fullName evidence="8 9">Outer membrane protein assembly factor BamA</fullName>
    </recommendedName>
</protein>
<evidence type="ECO:0000256" key="9">
    <source>
        <dbReference type="NCBIfam" id="TIGR03303"/>
    </source>
</evidence>
<keyword evidence="6 8" id="KW-0472">Membrane</keyword>
<dbReference type="HAMAP" id="MF_01430">
    <property type="entry name" value="OM_assembly_BamA"/>
    <property type="match status" value="1"/>
</dbReference>
<evidence type="ECO:0000256" key="4">
    <source>
        <dbReference type="ARBA" id="ARBA00022729"/>
    </source>
</evidence>
<dbReference type="InterPro" id="IPR000184">
    <property type="entry name" value="Bac_surfAg_D15"/>
</dbReference>
<dbReference type="GO" id="GO:0051205">
    <property type="term" value="P:protein insertion into membrane"/>
    <property type="evidence" value="ECO:0007669"/>
    <property type="project" value="UniProtKB-UniRule"/>
</dbReference>
<name>A0A368L8D6_9BURK</name>
<evidence type="ECO:0000256" key="3">
    <source>
        <dbReference type="ARBA" id="ARBA00022692"/>
    </source>
</evidence>
<dbReference type="Proteomes" id="UP000252357">
    <property type="component" value="Unassembled WGS sequence"/>
</dbReference>
<proteinExistence type="inferred from homology"/>
<comment type="similarity">
    <text evidence="8">Belongs to the BamA family.</text>
</comment>